<dbReference type="Pfam" id="PF07534">
    <property type="entry name" value="TLD"/>
    <property type="match status" value="1"/>
</dbReference>
<proteinExistence type="inferred from homology"/>
<feature type="region of interest" description="Disordered" evidence="5">
    <location>
        <begin position="179"/>
        <end position="203"/>
    </location>
</feature>
<comment type="subcellular location">
    <subcellularLocation>
        <location evidence="1">Mitochondrion</location>
    </subcellularLocation>
</comment>
<dbReference type="GO" id="GO:0005739">
    <property type="term" value="C:mitochondrion"/>
    <property type="evidence" value="ECO:0007669"/>
    <property type="project" value="UniProtKB-SubCell"/>
</dbReference>
<dbReference type="EMBL" id="KN838752">
    <property type="protein sequence ID" value="KIJ95537.1"/>
    <property type="molecule type" value="Genomic_DNA"/>
</dbReference>
<keyword evidence="8" id="KW-1185">Reference proteome</keyword>
<dbReference type="Proteomes" id="UP000054477">
    <property type="component" value="Unassembled WGS sequence"/>
</dbReference>
<feature type="compositionally biased region" description="Basic and acidic residues" evidence="5">
    <location>
        <begin position="410"/>
        <end position="423"/>
    </location>
</feature>
<dbReference type="GO" id="GO:0006979">
    <property type="term" value="P:response to oxidative stress"/>
    <property type="evidence" value="ECO:0007669"/>
    <property type="project" value="TreeGrafter"/>
</dbReference>
<feature type="region of interest" description="Disordered" evidence="5">
    <location>
        <begin position="1"/>
        <end position="51"/>
    </location>
</feature>
<feature type="domain" description="TLDc" evidence="6">
    <location>
        <begin position="476"/>
        <end position="658"/>
    </location>
</feature>
<dbReference type="HOGENOM" id="CLU_029204_1_1_1"/>
<dbReference type="AlphaFoldDB" id="A0A0C9XHF1"/>
<evidence type="ECO:0000256" key="5">
    <source>
        <dbReference type="SAM" id="MobiDB-lite"/>
    </source>
</evidence>
<feature type="compositionally biased region" description="Polar residues" evidence="5">
    <location>
        <begin position="244"/>
        <end position="255"/>
    </location>
</feature>
<evidence type="ECO:0000259" key="6">
    <source>
        <dbReference type="PROSITE" id="PS51886"/>
    </source>
</evidence>
<protein>
    <recommendedName>
        <fullName evidence="4">Oxidation resistance protein 1</fullName>
    </recommendedName>
</protein>
<dbReference type="PANTHER" id="PTHR23354">
    <property type="entry name" value="NUCLEOLAR PROTEIN 7/ESTROGEN RECEPTOR COACTIVATOR-RELATED"/>
    <property type="match status" value="1"/>
</dbReference>
<feature type="compositionally biased region" description="Low complexity" evidence="5">
    <location>
        <begin position="180"/>
        <end position="203"/>
    </location>
</feature>
<dbReference type="STRING" id="1095629.A0A0C9XHF1"/>
<dbReference type="InterPro" id="IPR006571">
    <property type="entry name" value="TLDc_dom"/>
</dbReference>
<name>A0A0C9XHF1_9AGAR</name>
<feature type="region of interest" description="Disordered" evidence="5">
    <location>
        <begin position="137"/>
        <end position="164"/>
    </location>
</feature>
<gene>
    <name evidence="7" type="ORF">K443DRAFT_682940</name>
</gene>
<dbReference type="PROSITE" id="PS51886">
    <property type="entry name" value="TLDC"/>
    <property type="match status" value="1"/>
</dbReference>
<evidence type="ECO:0000256" key="3">
    <source>
        <dbReference type="ARBA" id="ARBA00023128"/>
    </source>
</evidence>
<feature type="compositionally biased region" description="Low complexity" evidence="5">
    <location>
        <begin position="41"/>
        <end position="51"/>
    </location>
</feature>
<comment type="similarity">
    <text evidence="2">Belongs to the OXR1 family.</text>
</comment>
<feature type="region of interest" description="Disordered" evidence="5">
    <location>
        <begin position="398"/>
        <end position="425"/>
    </location>
</feature>
<evidence type="ECO:0000256" key="2">
    <source>
        <dbReference type="ARBA" id="ARBA00009540"/>
    </source>
</evidence>
<reference evidence="8" key="2">
    <citation type="submission" date="2015-01" db="EMBL/GenBank/DDBJ databases">
        <title>Evolutionary Origins and Diversification of the Mycorrhizal Mutualists.</title>
        <authorList>
            <consortium name="DOE Joint Genome Institute"/>
            <consortium name="Mycorrhizal Genomics Consortium"/>
            <person name="Kohler A."/>
            <person name="Kuo A."/>
            <person name="Nagy L.G."/>
            <person name="Floudas D."/>
            <person name="Copeland A."/>
            <person name="Barry K.W."/>
            <person name="Cichocki N."/>
            <person name="Veneault-Fourrey C."/>
            <person name="LaButti K."/>
            <person name="Lindquist E.A."/>
            <person name="Lipzen A."/>
            <person name="Lundell T."/>
            <person name="Morin E."/>
            <person name="Murat C."/>
            <person name="Riley R."/>
            <person name="Ohm R."/>
            <person name="Sun H."/>
            <person name="Tunlid A."/>
            <person name="Henrissat B."/>
            <person name="Grigoriev I.V."/>
            <person name="Hibbett D.S."/>
            <person name="Martin F."/>
        </authorList>
    </citation>
    <scope>NUCLEOTIDE SEQUENCE [LARGE SCALE GENOMIC DNA]</scope>
    <source>
        <strain evidence="8">LaAM-08-1</strain>
    </source>
</reference>
<dbReference type="OrthoDB" id="26679at2759"/>
<dbReference type="PANTHER" id="PTHR23354:SF62">
    <property type="entry name" value="MUSTARD, ISOFORM V"/>
    <property type="match status" value="1"/>
</dbReference>
<dbReference type="SMART" id="SM00584">
    <property type="entry name" value="TLDc"/>
    <property type="match status" value="1"/>
</dbReference>
<evidence type="ECO:0000256" key="4">
    <source>
        <dbReference type="ARBA" id="ARBA00040604"/>
    </source>
</evidence>
<feature type="region of interest" description="Disordered" evidence="5">
    <location>
        <begin position="268"/>
        <end position="325"/>
    </location>
</feature>
<keyword evidence="3" id="KW-0496">Mitochondrion</keyword>
<evidence type="ECO:0000256" key="1">
    <source>
        <dbReference type="ARBA" id="ARBA00004173"/>
    </source>
</evidence>
<dbReference type="GO" id="GO:0005634">
    <property type="term" value="C:nucleus"/>
    <property type="evidence" value="ECO:0007669"/>
    <property type="project" value="TreeGrafter"/>
</dbReference>
<accession>A0A0C9XHF1</accession>
<reference evidence="7 8" key="1">
    <citation type="submission" date="2014-04" db="EMBL/GenBank/DDBJ databases">
        <authorList>
            <consortium name="DOE Joint Genome Institute"/>
            <person name="Kuo A."/>
            <person name="Kohler A."/>
            <person name="Nagy L.G."/>
            <person name="Floudas D."/>
            <person name="Copeland A."/>
            <person name="Barry K.W."/>
            <person name="Cichocki N."/>
            <person name="Veneault-Fourrey C."/>
            <person name="LaButti K."/>
            <person name="Lindquist E.A."/>
            <person name="Lipzen A."/>
            <person name="Lundell T."/>
            <person name="Morin E."/>
            <person name="Murat C."/>
            <person name="Sun H."/>
            <person name="Tunlid A."/>
            <person name="Henrissat B."/>
            <person name="Grigoriev I.V."/>
            <person name="Hibbett D.S."/>
            <person name="Martin F."/>
            <person name="Nordberg H.P."/>
            <person name="Cantor M.N."/>
            <person name="Hua S.X."/>
        </authorList>
    </citation>
    <scope>NUCLEOTIDE SEQUENCE [LARGE SCALE GENOMIC DNA]</scope>
    <source>
        <strain evidence="7 8">LaAM-08-1</strain>
    </source>
</reference>
<evidence type="ECO:0000313" key="7">
    <source>
        <dbReference type="EMBL" id="KIJ95537.1"/>
    </source>
</evidence>
<organism evidence="7 8">
    <name type="scientific">Laccaria amethystina LaAM-08-1</name>
    <dbReference type="NCBI Taxonomy" id="1095629"/>
    <lineage>
        <taxon>Eukaryota</taxon>
        <taxon>Fungi</taxon>
        <taxon>Dikarya</taxon>
        <taxon>Basidiomycota</taxon>
        <taxon>Agaricomycotina</taxon>
        <taxon>Agaricomycetes</taxon>
        <taxon>Agaricomycetidae</taxon>
        <taxon>Agaricales</taxon>
        <taxon>Agaricineae</taxon>
        <taxon>Hydnangiaceae</taxon>
        <taxon>Laccaria</taxon>
    </lineage>
</organism>
<feature type="compositionally biased region" description="Low complexity" evidence="5">
    <location>
        <begin position="294"/>
        <end position="312"/>
    </location>
</feature>
<evidence type="ECO:0000313" key="8">
    <source>
        <dbReference type="Proteomes" id="UP000054477"/>
    </source>
</evidence>
<sequence length="659" mass="71655">MTTTTNTQETEENMDKFSTLFSPSTPRASPILGATIPLNPSQPSSSSSVPSFYHRHHVKQASSDSDFGAFVSVGPAEDPLLADFELDDDNDPVKATTFFDKFAQDAKRKVEEKRMSVLDELLMHEDDPMYWLKDERAESVVPSEGEPNASTTDEQPDEFPEQQPLSPLLQDLDMEFFKKPTSPSRRTYSNPSSSPTRSPTAPVLAPPTLAPFVASTPIIINNVMSSSPPLSREHDPGLAERPHTTSSPPRRSASYSTLSSRWMSSILRSHPASSGGTPLPGARPSLEGVFSAGASHPPSQSQLHHLLHPSSSHAHDEPTHPHHPIVPMPIQITHTTPFAPSSSSFASTSMNAFGTHVFRPISGAPGFKGEDRYERWDKGYSTDLEGELLVDVDGAAGAGVGRQRNRNGNRGREHGEGGERWEFGWDGESEDHAESRASSVDADRVTVGRKKRELASVIDERLGAVKLVGRREGTQEVLSGRVAEMIRTRLPALARLPRTWTLLYSLDQHGISLNTLYANCERAARENKGGRSAGELVVVRDEGGMTFGVWLGEEGVRNGKGSGYYGSGESFLWKFDGEKLEVFKWTGKNDYVALCESEYISFGGGDGHYGLYLDENLTDGSSAACPTFGNPPLCSLGPRKAAGSVDFECVGLEVWGCGP</sequence>
<feature type="compositionally biased region" description="Basic and acidic residues" evidence="5">
    <location>
        <begin position="231"/>
        <end position="243"/>
    </location>
</feature>
<feature type="region of interest" description="Disordered" evidence="5">
    <location>
        <begin position="224"/>
        <end position="255"/>
    </location>
</feature>